<evidence type="ECO:0000256" key="5">
    <source>
        <dbReference type="ARBA" id="ARBA00023136"/>
    </source>
</evidence>
<dbReference type="AlphaFoldDB" id="A0A0G0KJL6"/>
<keyword evidence="4 6" id="KW-1133">Transmembrane helix</keyword>
<accession>A0A0G0KJL6</accession>
<sequence length="428" mass="46559">MNFLKTTFGSVTFRQSTVTFSATFLNGILGLAFFGLLAQVLGVAAFGLFSVTIEVLALVASIADLGTDTGLVKFIGKYRKNDPTEAQKYLKVGLLIKLLVSLVISIVGWFASPFLAEFVFQKPELTLGLRLAAIGVATSLLFTFMTAALQGFQYFKAWGGLQISTNLLRLLLLIVLGSLATVNFSEPDLLPQSLIIYISAPAFGFILGFFFISPSFMKVKGEYGIWKKFLHYNKWVAAFTLIAALSSRLDIFLAARILDVESIGLYAAASRLALVGPQIATAVGTVIAPKMAEQTTLSSFLHYFKKVQLMVAGLCVLGLCALPVSVVLLPIVFGVEFSASVPIFWVLLVAMLVFIFSVPVHAAVLYYFSNSKLFFWQAIGHFALIGVLGWYLLSGYGAIGIAFAVLCGATFNFIVPTVWLYRKVKVSK</sequence>
<name>A0A0G0KJL6_9BACT</name>
<feature type="transmembrane region" description="Helical" evidence="6">
    <location>
        <begin position="196"/>
        <end position="214"/>
    </location>
</feature>
<feature type="transmembrane region" description="Helical" evidence="6">
    <location>
        <begin position="235"/>
        <end position="257"/>
    </location>
</feature>
<feature type="transmembrane region" description="Helical" evidence="6">
    <location>
        <begin position="88"/>
        <end position="111"/>
    </location>
</feature>
<organism evidence="7 8">
    <name type="scientific">Candidatus Woesebacteria bacterium GW2011_GWB1_38_5b</name>
    <dbReference type="NCBI Taxonomy" id="1618569"/>
    <lineage>
        <taxon>Bacteria</taxon>
        <taxon>Candidatus Woeseibacteriota</taxon>
    </lineage>
</organism>
<evidence type="ECO:0000256" key="2">
    <source>
        <dbReference type="ARBA" id="ARBA00022475"/>
    </source>
</evidence>
<feature type="transmembrane region" description="Helical" evidence="6">
    <location>
        <begin position="343"/>
        <end position="366"/>
    </location>
</feature>
<dbReference type="GO" id="GO:0005886">
    <property type="term" value="C:plasma membrane"/>
    <property type="evidence" value="ECO:0007669"/>
    <property type="project" value="UniProtKB-SubCell"/>
</dbReference>
<evidence type="ECO:0000313" key="7">
    <source>
        <dbReference type="EMBL" id="KKQ75700.1"/>
    </source>
</evidence>
<dbReference type="InterPro" id="IPR002797">
    <property type="entry name" value="Polysacc_synth"/>
</dbReference>
<dbReference type="EMBL" id="LBUZ01000006">
    <property type="protein sequence ID" value="KKQ75700.1"/>
    <property type="molecule type" value="Genomic_DNA"/>
</dbReference>
<dbReference type="PANTHER" id="PTHR30250">
    <property type="entry name" value="PST FAMILY PREDICTED COLANIC ACID TRANSPORTER"/>
    <property type="match status" value="1"/>
</dbReference>
<keyword evidence="2" id="KW-1003">Cell membrane</keyword>
<evidence type="ECO:0008006" key="9">
    <source>
        <dbReference type="Google" id="ProtNLM"/>
    </source>
</evidence>
<feature type="transmembrane region" description="Helical" evidence="6">
    <location>
        <begin position="399"/>
        <end position="421"/>
    </location>
</feature>
<evidence type="ECO:0000256" key="6">
    <source>
        <dbReference type="SAM" id="Phobius"/>
    </source>
</evidence>
<comment type="subcellular location">
    <subcellularLocation>
        <location evidence="1">Cell membrane</location>
        <topology evidence="1">Multi-pass membrane protein</topology>
    </subcellularLocation>
</comment>
<dbReference type="Proteomes" id="UP000034181">
    <property type="component" value="Unassembled WGS sequence"/>
</dbReference>
<reference evidence="7 8" key="1">
    <citation type="journal article" date="2015" name="Nature">
        <title>rRNA introns, odd ribosomes, and small enigmatic genomes across a large radiation of phyla.</title>
        <authorList>
            <person name="Brown C.T."/>
            <person name="Hug L.A."/>
            <person name="Thomas B.C."/>
            <person name="Sharon I."/>
            <person name="Castelle C.J."/>
            <person name="Singh A."/>
            <person name="Wilkins M.J."/>
            <person name="Williams K.H."/>
            <person name="Banfield J.F."/>
        </authorList>
    </citation>
    <scope>NUCLEOTIDE SEQUENCE [LARGE SCALE GENOMIC DNA]</scope>
</reference>
<keyword evidence="5 6" id="KW-0472">Membrane</keyword>
<feature type="transmembrane region" description="Helical" evidence="6">
    <location>
        <begin position="373"/>
        <end position="393"/>
    </location>
</feature>
<evidence type="ECO:0000256" key="1">
    <source>
        <dbReference type="ARBA" id="ARBA00004651"/>
    </source>
</evidence>
<evidence type="ECO:0000256" key="4">
    <source>
        <dbReference type="ARBA" id="ARBA00022989"/>
    </source>
</evidence>
<keyword evidence="3 6" id="KW-0812">Transmembrane</keyword>
<dbReference type="Pfam" id="PF01943">
    <property type="entry name" value="Polysacc_synt"/>
    <property type="match status" value="1"/>
</dbReference>
<dbReference type="PANTHER" id="PTHR30250:SF11">
    <property type="entry name" value="O-ANTIGEN TRANSPORTER-RELATED"/>
    <property type="match status" value="1"/>
</dbReference>
<feature type="transmembrane region" description="Helical" evidence="6">
    <location>
        <begin position="167"/>
        <end position="184"/>
    </location>
</feature>
<gene>
    <name evidence="7" type="ORF">US96_C0006G0012</name>
</gene>
<evidence type="ECO:0000313" key="8">
    <source>
        <dbReference type="Proteomes" id="UP000034181"/>
    </source>
</evidence>
<protein>
    <recommendedName>
        <fullName evidence="9">Polysaccharide biosynthesis protein</fullName>
    </recommendedName>
</protein>
<feature type="transmembrane region" description="Helical" evidence="6">
    <location>
        <begin position="24"/>
        <end position="49"/>
    </location>
</feature>
<evidence type="ECO:0000256" key="3">
    <source>
        <dbReference type="ARBA" id="ARBA00022692"/>
    </source>
</evidence>
<comment type="caution">
    <text evidence="7">The sequence shown here is derived from an EMBL/GenBank/DDBJ whole genome shotgun (WGS) entry which is preliminary data.</text>
</comment>
<feature type="transmembrane region" description="Helical" evidence="6">
    <location>
        <begin position="131"/>
        <end position="155"/>
    </location>
</feature>
<feature type="transmembrane region" description="Helical" evidence="6">
    <location>
        <begin position="55"/>
        <end position="76"/>
    </location>
</feature>
<feature type="transmembrane region" description="Helical" evidence="6">
    <location>
        <begin position="309"/>
        <end position="331"/>
    </location>
</feature>
<feature type="transmembrane region" description="Helical" evidence="6">
    <location>
        <begin position="263"/>
        <end position="288"/>
    </location>
</feature>
<dbReference type="InterPro" id="IPR050833">
    <property type="entry name" value="Poly_Biosynth_Transport"/>
</dbReference>
<proteinExistence type="predicted"/>